<name>A0A127V8B4_9SPHI</name>
<sequence length="223" mass="25219">MKIEAIELLSNNIIETEQFYNTILDIKTNSKSENEVSFLIGKTKVSFQKSAVQDPNYHLAFDIPNNKLEEAFQWLKKRTTVLPVTTNSQFSSFEAWNAKSFYFYDNNGNLLELICRFDADNQSNTTFESSSILFASEIGIVTSDVLATAEKLISQYGLDYYAKQPKTENFAVIGDENGLLILVTPDRNWFPTTKKAQAFEARVLLSTADGAKQELQIRNQPGN</sequence>
<keyword evidence="3" id="KW-1185">Reference proteome</keyword>
<dbReference type="PATRIC" id="fig|188932.3.peg.571"/>
<reference evidence="2 3" key="1">
    <citation type="submission" date="2016-03" db="EMBL/GenBank/DDBJ databases">
        <title>Complete genome sequence of Pedobacter cryoconitis PAMC 27485.</title>
        <authorList>
            <person name="Lee J."/>
            <person name="Kim O.-S."/>
        </authorList>
    </citation>
    <scope>NUCLEOTIDE SEQUENCE [LARGE SCALE GENOMIC DNA]</scope>
    <source>
        <strain evidence="2 3">PAMC 27485</strain>
    </source>
</reference>
<dbReference type="Proteomes" id="UP000071561">
    <property type="component" value="Chromosome"/>
</dbReference>
<feature type="domain" description="VOC" evidence="1">
    <location>
        <begin position="2"/>
        <end position="116"/>
    </location>
</feature>
<evidence type="ECO:0000259" key="1">
    <source>
        <dbReference type="PROSITE" id="PS51819"/>
    </source>
</evidence>
<dbReference type="SUPFAM" id="SSF54593">
    <property type="entry name" value="Glyoxalase/Bleomycin resistance protein/Dihydroxybiphenyl dioxygenase"/>
    <property type="match status" value="1"/>
</dbReference>
<evidence type="ECO:0000313" key="3">
    <source>
        <dbReference type="Proteomes" id="UP000071561"/>
    </source>
</evidence>
<dbReference type="Gene3D" id="3.10.180.10">
    <property type="entry name" value="2,3-Dihydroxybiphenyl 1,2-Dioxygenase, domain 1"/>
    <property type="match status" value="1"/>
</dbReference>
<dbReference type="OrthoDB" id="2703022at2"/>
<dbReference type="AlphaFoldDB" id="A0A127V8B4"/>
<accession>A0A127V8B4</accession>
<dbReference type="InterPro" id="IPR029068">
    <property type="entry name" value="Glyas_Bleomycin-R_OHBP_Dase"/>
</dbReference>
<protein>
    <recommendedName>
        <fullName evidence="1">VOC domain-containing protein</fullName>
    </recommendedName>
</protein>
<dbReference type="EMBL" id="CP014504">
    <property type="protein sequence ID" value="AMP97510.1"/>
    <property type="molecule type" value="Genomic_DNA"/>
</dbReference>
<organism evidence="2 3">
    <name type="scientific">Pedobacter cryoconitis</name>
    <dbReference type="NCBI Taxonomy" id="188932"/>
    <lineage>
        <taxon>Bacteria</taxon>
        <taxon>Pseudomonadati</taxon>
        <taxon>Bacteroidota</taxon>
        <taxon>Sphingobacteriia</taxon>
        <taxon>Sphingobacteriales</taxon>
        <taxon>Sphingobacteriaceae</taxon>
        <taxon>Pedobacter</taxon>
    </lineage>
</organism>
<gene>
    <name evidence="2" type="ORF">AY601_0556</name>
</gene>
<dbReference type="InterPro" id="IPR037523">
    <property type="entry name" value="VOC_core"/>
</dbReference>
<evidence type="ECO:0000313" key="2">
    <source>
        <dbReference type="EMBL" id="AMP97510.1"/>
    </source>
</evidence>
<dbReference type="KEGG" id="pcm:AY601_0556"/>
<dbReference type="RefSeq" id="WP_068396088.1">
    <property type="nucleotide sequence ID" value="NZ_CP014504.1"/>
</dbReference>
<dbReference type="PROSITE" id="PS51819">
    <property type="entry name" value="VOC"/>
    <property type="match status" value="1"/>
</dbReference>
<proteinExistence type="predicted"/>